<dbReference type="EMBL" id="SLWK01000014">
    <property type="protein sequence ID" value="TCO06035.1"/>
    <property type="molecule type" value="Genomic_DNA"/>
</dbReference>
<protein>
    <submittedName>
        <fullName evidence="2">Fur family ferric uptake transcriptional regulator</fullName>
    </submittedName>
</protein>
<dbReference type="SUPFAM" id="SSF46785">
    <property type="entry name" value="Winged helix' DNA-binding domain"/>
    <property type="match status" value="1"/>
</dbReference>
<dbReference type="Proteomes" id="UP000295221">
    <property type="component" value="Unassembled WGS sequence"/>
</dbReference>
<sequence>MKPADILSTHNLKRTSCREGIINAIALSESALSEQEIRNHLEGTYDRTTYFRSFKTLEDSGIIHKIVIDNQTIKYALGSIIKEKRKHAHFYCSKCKKVKCMSSVLTPEVRLPEGYHISETELIIKGTCNNCNCHDE</sequence>
<dbReference type="GO" id="GO:0045892">
    <property type="term" value="P:negative regulation of DNA-templated transcription"/>
    <property type="evidence" value="ECO:0007669"/>
    <property type="project" value="TreeGrafter"/>
</dbReference>
<dbReference type="GO" id="GO:0003700">
    <property type="term" value="F:DNA-binding transcription factor activity"/>
    <property type="evidence" value="ECO:0007669"/>
    <property type="project" value="InterPro"/>
</dbReference>
<organism evidence="2 3">
    <name type="scientific">Natronoflexus pectinivorans</name>
    <dbReference type="NCBI Taxonomy" id="682526"/>
    <lineage>
        <taxon>Bacteria</taxon>
        <taxon>Pseudomonadati</taxon>
        <taxon>Bacteroidota</taxon>
        <taxon>Bacteroidia</taxon>
        <taxon>Marinilabiliales</taxon>
        <taxon>Marinilabiliaceae</taxon>
        <taxon>Natronoflexus</taxon>
    </lineage>
</organism>
<dbReference type="Pfam" id="PF01475">
    <property type="entry name" value="FUR"/>
    <property type="match status" value="1"/>
</dbReference>
<accession>A0A4R2GD82</accession>
<dbReference type="RefSeq" id="WP_132434799.1">
    <property type="nucleotide sequence ID" value="NZ_SLWK01000014.1"/>
</dbReference>
<dbReference type="OrthoDB" id="594893at2"/>
<keyword evidence="1" id="KW-0862">Zinc</keyword>
<dbReference type="PANTHER" id="PTHR33202">
    <property type="entry name" value="ZINC UPTAKE REGULATION PROTEIN"/>
    <property type="match status" value="1"/>
</dbReference>
<dbReference type="InterPro" id="IPR002481">
    <property type="entry name" value="FUR"/>
</dbReference>
<dbReference type="GO" id="GO:0000976">
    <property type="term" value="F:transcription cis-regulatory region binding"/>
    <property type="evidence" value="ECO:0007669"/>
    <property type="project" value="TreeGrafter"/>
</dbReference>
<evidence type="ECO:0000313" key="2">
    <source>
        <dbReference type="EMBL" id="TCO06035.1"/>
    </source>
</evidence>
<name>A0A4R2GD82_9BACT</name>
<evidence type="ECO:0000313" key="3">
    <source>
        <dbReference type="Proteomes" id="UP000295221"/>
    </source>
</evidence>
<keyword evidence="1" id="KW-0479">Metal-binding</keyword>
<comment type="caution">
    <text evidence="2">The sequence shown here is derived from an EMBL/GenBank/DDBJ whole genome shotgun (WGS) entry which is preliminary data.</text>
</comment>
<proteinExistence type="predicted"/>
<dbReference type="InterPro" id="IPR036388">
    <property type="entry name" value="WH-like_DNA-bd_sf"/>
</dbReference>
<dbReference type="GO" id="GO:1900376">
    <property type="term" value="P:regulation of secondary metabolite biosynthetic process"/>
    <property type="evidence" value="ECO:0007669"/>
    <property type="project" value="TreeGrafter"/>
</dbReference>
<dbReference type="AlphaFoldDB" id="A0A4R2GD82"/>
<gene>
    <name evidence="2" type="ORF">EV194_11415</name>
</gene>
<dbReference type="PANTHER" id="PTHR33202:SF22">
    <property type="entry name" value="HYDROGEN PEROXIDE SENSITIVE REPRESSOR"/>
    <property type="match status" value="1"/>
</dbReference>
<evidence type="ECO:0000256" key="1">
    <source>
        <dbReference type="PIRSR" id="PIRSR602481-1"/>
    </source>
</evidence>
<feature type="binding site" evidence="1">
    <location>
        <position position="95"/>
    </location>
    <ligand>
        <name>Zn(2+)</name>
        <dbReference type="ChEBI" id="CHEBI:29105"/>
    </ligand>
</feature>
<dbReference type="InterPro" id="IPR036390">
    <property type="entry name" value="WH_DNA-bd_sf"/>
</dbReference>
<reference evidence="2 3" key="1">
    <citation type="submission" date="2019-03" db="EMBL/GenBank/DDBJ databases">
        <title>Genomic Encyclopedia of Type Strains, Phase IV (KMG-IV): sequencing the most valuable type-strain genomes for metagenomic binning, comparative biology and taxonomic classification.</title>
        <authorList>
            <person name="Goeker M."/>
        </authorList>
    </citation>
    <scope>NUCLEOTIDE SEQUENCE [LARGE SCALE GENOMIC DNA]</scope>
    <source>
        <strain evidence="2 3">DSM 24179</strain>
    </source>
</reference>
<feature type="binding site" evidence="1">
    <location>
        <position position="92"/>
    </location>
    <ligand>
        <name>Zn(2+)</name>
        <dbReference type="ChEBI" id="CHEBI:29105"/>
    </ligand>
</feature>
<keyword evidence="3" id="KW-1185">Reference proteome</keyword>
<feature type="binding site" evidence="1">
    <location>
        <position position="131"/>
    </location>
    <ligand>
        <name>Zn(2+)</name>
        <dbReference type="ChEBI" id="CHEBI:29105"/>
    </ligand>
</feature>
<feature type="binding site" evidence="1">
    <location>
        <position position="128"/>
    </location>
    <ligand>
        <name>Zn(2+)</name>
        <dbReference type="ChEBI" id="CHEBI:29105"/>
    </ligand>
</feature>
<dbReference type="Gene3D" id="1.10.10.10">
    <property type="entry name" value="Winged helix-like DNA-binding domain superfamily/Winged helix DNA-binding domain"/>
    <property type="match status" value="1"/>
</dbReference>
<comment type="cofactor">
    <cofactor evidence="1">
        <name>Zn(2+)</name>
        <dbReference type="ChEBI" id="CHEBI:29105"/>
    </cofactor>
    <text evidence="1">Binds 1 zinc ion per subunit.</text>
</comment>
<dbReference type="GO" id="GO:0008270">
    <property type="term" value="F:zinc ion binding"/>
    <property type="evidence" value="ECO:0007669"/>
    <property type="project" value="TreeGrafter"/>
</dbReference>